<protein>
    <submittedName>
        <fullName evidence="7">Uncharacterized protein</fullName>
    </submittedName>
</protein>
<evidence type="ECO:0000256" key="2">
    <source>
        <dbReference type="ARBA" id="ARBA00022448"/>
    </source>
</evidence>
<dbReference type="EMBL" id="PNBA02000003">
    <property type="protein sequence ID" value="KAG6431809.1"/>
    <property type="molecule type" value="Genomic_DNA"/>
</dbReference>
<organism evidence="7">
    <name type="scientific">Salvia splendens</name>
    <name type="common">Scarlet sage</name>
    <dbReference type="NCBI Taxonomy" id="180675"/>
    <lineage>
        <taxon>Eukaryota</taxon>
        <taxon>Viridiplantae</taxon>
        <taxon>Streptophyta</taxon>
        <taxon>Embryophyta</taxon>
        <taxon>Tracheophyta</taxon>
        <taxon>Spermatophyta</taxon>
        <taxon>Magnoliopsida</taxon>
        <taxon>eudicotyledons</taxon>
        <taxon>Gunneridae</taxon>
        <taxon>Pentapetalae</taxon>
        <taxon>asterids</taxon>
        <taxon>lamiids</taxon>
        <taxon>Lamiales</taxon>
        <taxon>Lamiaceae</taxon>
        <taxon>Nepetoideae</taxon>
        <taxon>Mentheae</taxon>
        <taxon>Salviinae</taxon>
        <taxon>Salvia</taxon>
        <taxon>Salvia subgen. Calosphace</taxon>
        <taxon>core Calosphace</taxon>
    </lineage>
</organism>
<dbReference type="PANTHER" id="PTHR11910">
    <property type="entry name" value="ATP SYNTHASE DELTA CHAIN"/>
    <property type="match status" value="1"/>
</dbReference>
<keyword evidence="8" id="KW-1185">Reference proteome</keyword>
<comment type="caution">
    <text evidence="7">The sequence shown here is derived from an EMBL/GenBank/DDBJ whole genome shotgun (WGS) entry which is preliminary data.</text>
</comment>
<name>A0A8X8YHC1_SALSN</name>
<reference evidence="7" key="2">
    <citation type="submission" date="2020-08" db="EMBL/GenBank/DDBJ databases">
        <title>Plant Genome Project.</title>
        <authorList>
            <person name="Zhang R.-G."/>
        </authorList>
    </citation>
    <scope>NUCLEOTIDE SEQUENCE</scope>
    <source>
        <strain evidence="7">Huo1</strain>
        <tissue evidence="7">Leaf</tissue>
    </source>
</reference>
<evidence type="ECO:0000256" key="1">
    <source>
        <dbReference type="ARBA" id="ARBA00004370"/>
    </source>
</evidence>
<dbReference type="InterPro" id="IPR000711">
    <property type="entry name" value="ATPase_OSCP/dsu"/>
</dbReference>
<evidence type="ECO:0000256" key="4">
    <source>
        <dbReference type="ARBA" id="ARBA00023065"/>
    </source>
</evidence>
<evidence type="ECO:0000256" key="5">
    <source>
        <dbReference type="ARBA" id="ARBA00023136"/>
    </source>
</evidence>
<accession>A0A8X8YHC1</accession>
<evidence type="ECO:0000313" key="8">
    <source>
        <dbReference type="Proteomes" id="UP000298416"/>
    </source>
</evidence>
<dbReference type="Proteomes" id="UP000298416">
    <property type="component" value="Unassembled WGS sequence"/>
</dbReference>
<dbReference type="GO" id="GO:0016020">
    <property type="term" value="C:membrane"/>
    <property type="evidence" value="ECO:0007669"/>
    <property type="project" value="UniProtKB-SubCell"/>
</dbReference>
<sequence length="183" mass="20690">MKRVDLIKEIAAEFELIANRLSETEVATVASVVELEPQHLAEIAKRAQKLIGPKNVKLKTVIDKSLLAEIIIRYGNSGSKLSLITLRLLNVQKHTISDFYKFFSRFDFARHILLLRVAAVDLSVILPRVLIVSRRSVRKNKFVDFVGVLLCEGDDIDLSHYEADASNLSPAELEEIRRLHTSN</sequence>
<keyword evidence="6" id="KW-0066">ATP synthesis</keyword>
<gene>
    <name evidence="7" type="ORF">SASPL_109894</name>
</gene>
<evidence type="ECO:0000256" key="6">
    <source>
        <dbReference type="ARBA" id="ARBA00023310"/>
    </source>
</evidence>
<evidence type="ECO:0000313" key="7">
    <source>
        <dbReference type="EMBL" id="KAG6431809.1"/>
    </source>
</evidence>
<keyword evidence="3" id="KW-0375">Hydrogen ion transport</keyword>
<keyword evidence="2" id="KW-0813">Transport</keyword>
<dbReference type="GO" id="GO:0046933">
    <property type="term" value="F:proton-transporting ATP synthase activity, rotational mechanism"/>
    <property type="evidence" value="ECO:0007669"/>
    <property type="project" value="InterPro"/>
</dbReference>
<proteinExistence type="predicted"/>
<dbReference type="AlphaFoldDB" id="A0A8X8YHC1"/>
<dbReference type="Pfam" id="PF00213">
    <property type="entry name" value="OSCP"/>
    <property type="match status" value="1"/>
</dbReference>
<comment type="subcellular location">
    <subcellularLocation>
        <location evidence="1">Membrane</location>
    </subcellularLocation>
</comment>
<reference evidence="7" key="1">
    <citation type="submission" date="2018-01" db="EMBL/GenBank/DDBJ databases">
        <authorList>
            <person name="Mao J.F."/>
        </authorList>
    </citation>
    <scope>NUCLEOTIDE SEQUENCE</scope>
    <source>
        <strain evidence="7">Huo1</strain>
        <tissue evidence="7">Leaf</tissue>
    </source>
</reference>
<evidence type="ECO:0000256" key="3">
    <source>
        <dbReference type="ARBA" id="ARBA00022781"/>
    </source>
</evidence>
<keyword evidence="4" id="KW-0406">Ion transport</keyword>
<keyword evidence="5" id="KW-0472">Membrane</keyword>